<dbReference type="Pfam" id="PF16509">
    <property type="entry name" value="KORA"/>
    <property type="match status" value="1"/>
</dbReference>
<accession>A0AAW8ZYZ5</accession>
<dbReference type="InterPro" id="IPR032428">
    <property type="entry name" value="TrfB"/>
</dbReference>
<dbReference type="RefSeq" id="WP_267903376.1">
    <property type="nucleotide sequence ID" value="NZ_JAWMQI010000175.1"/>
</dbReference>
<feature type="domain" description="TrfB transcriptional repressor protein" evidence="3">
    <location>
        <begin position="6"/>
        <end position="45"/>
    </location>
</feature>
<dbReference type="Gene3D" id="1.10.8.1050">
    <property type="entry name" value="Antitoxin VbhA-like"/>
    <property type="match status" value="1"/>
</dbReference>
<keyword evidence="5" id="KW-0238">DNA-binding</keyword>
<evidence type="ECO:0000259" key="3">
    <source>
        <dbReference type="Pfam" id="PF16509"/>
    </source>
</evidence>
<proteinExistence type="predicted"/>
<keyword evidence="1" id="KW-0805">Transcription regulation</keyword>
<dbReference type="AlphaFoldDB" id="A0AAW8ZYZ5"/>
<dbReference type="InterPro" id="IPR041535">
    <property type="entry name" value="VbhA"/>
</dbReference>
<name>A0AAW8ZYZ5_9XANT</name>
<keyword evidence="2" id="KW-0804">Transcription</keyword>
<protein>
    <submittedName>
        <fullName evidence="5">TrfB-related DNA-binding protein</fullName>
    </submittedName>
</protein>
<dbReference type="InterPro" id="IPR033788">
    <property type="entry name" value="VbhA-like"/>
</dbReference>
<gene>
    <name evidence="5" type="ORF">R4K57_23585</name>
</gene>
<dbReference type="InterPro" id="IPR043038">
    <property type="entry name" value="VbhA_sf"/>
</dbReference>
<dbReference type="CDD" id="cd11586">
    <property type="entry name" value="VbhA_like"/>
    <property type="match status" value="1"/>
</dbReference>
<reference evidence="5 6" key="1">
    <citation type="submission" date="2023-10" db="EMBL/GenBank/DDBJ databases">
        <title>A new tool for lettuce pathogen research.</title>
        <authorList>
            <person name="Horton K.N."/>
            <person name="Cseke L.J."/>
            <person name="Badiwe M."/>
            <person name="Tesfaye D."/>
            <person name="Klein A."/>
            <person name="Su J."/>
            <person name="Potnis N."/>
            <person name="Gassmann W."/>
        </authorList>
    </citation>
    <scope>NUCLEOTIDE SEQUENCE [LARGE SCALE GENOMIC DNA]</scope>
    <source>
        <strain evidence="5 6">JSKH1901</strain>
    </source>
</reference>
<evidence type="ECO:0000313" key="5">
    <source>
        <dbReference type="EMBL" id="MDV7251297.1"/>
    </source>
</evidence>
<dbReference type="InterPro" id="IPR053721">
    <property type="entry name" value="Fimbrial_Adhesin_Reg"/>
</dbReference>
<dbReference type="EMBL" id="JAWMQI010000175">
    <property type="protein sequence ID" value="MDV7251297.1"/>
    <property type="molecule type" value="Genomic_DNA"/>
</dbReference>
<evidence type="ECO:0000259" key="4">
    <source>
        <dbReference type="Pfam" id="PF18495"/>
    </source>
</evidence>
<dbReference type="Gene3D" id="1.10.10.2690">
    <property type="match status" value="1"/>
</dbReference>
<organism evidence="5 6">
    <name type="scientific">Xanthomonas hortorum pv. vitians</name>
    <dbReference type="NCBI Taxonomy" id="83224"/>
    <lineage>
        <taxon>Bacteria</taxon>
        <taxon>Pseudomonadati</taxon>
        <taxon>Pseudomonadota</taxon>
        <taxon>Gammaproteobacteria</taxon>
        <taxon>Lysobacterales</taxon>
        <taxon>Lysobacteraceae</taxon>
        <taxon>Xanthomonas</taxon>
    </lineage>
</organism>
<comment type="caution">
    <text evidence="5">The sequence shown here is derived from an EMBL/GenBank/DDBJ whole genome shotgun (WGS) entry which is preliminary data.</text>
</comment>
<evidence type="ECO:0000256" key="2">
    <source>
        <dbReference type="ARBA" id="ARBA00023163"/>
    </source>
</evidence>
<sequence length="119" mass="13536">MGWTSSRQRVSKMVQRVMAAANEFPPDWERVDEWMPPELAKQVRALAAEARTRMQEKIMLDEHEIEDRRRAVANAIASQRLEGLEVDAQTRAELDQVALGELEPADVIASIRRRLVAGD</sequence>
<dbReference type="Proteomes" id="UP001187425">
    <property type="component" value="Unassembled WGS sequence"/>
</dbReference>
<evidence type="ECO:0000256" key="1">
    <source>
        <dbReference type="ARBA" id="ARBA00023015"/>
    </source>
</evidence>
<evidence type="ECO:0000313" key="6">
    <source>
        <dbReference type="Proteomes" id="UP001187425"/>
    </source>
</evidence>
<dbReference type="Pfam" id="PF18495">
    <property type="entry name" value="VbhA"/>
    <property type="match status" value="1"/>
</dbReference>
<feature type="domain" description="Antitoxin VbhA" evidence="4">
    <location>
        <begin position="68"/>
        <end position="114"/>
    </location>
</feature>
<dbReference type="GO" id="GO:0003677">
    <property type="term" value="F:DNA binding"/>
    <property type="evidence" value="ECO:0007669"/>
    <property type="project" value="UniProtKB-KW"/>
</dbReference>